<proteinExistence type="predicted"/>
<sequence length="66" mass="7232">MGRSAKSSSDSRRNRVTTRAVRMFRLIVGNVELMIAYDNATTDSPAEEINAVWHSHGLVATVVAQS</sequence>
<evidence type="ECO:0000313" key="1">
    <source>
        <dbReference type="EMBL" id="MDV6268966.1"/>
    </source>
</evidence>
<accession>A0ABU4BXK5</accession>
<dbReference type="RefSeq" id="WP_317543338.1">
    <property type="nucleotide sequence ID" value="NZ_JAWLKB010000009.1"/>
</dbReference>
<organism evidence="1 2">
    <name type="scientific">Rhodococcus globerulus</name>
    <dbReference type="NCBI Taxonomy" id="33008"/>
    <lineage>
        <taxon>Bacteria</taxon>
        <taxon>Bacillati</taxon>
        <taxon>Actinomycetota</taxon>
        <taxon>Actinomycetes</taxon>
        <taxon>Mycobacteriales</taxon>
        <taxon>Nocardiaceae</taxon>
        <taxon>Rhodococcus</taxon>
    </lineage>
</organism>
<gene>
    <name evidence="1" type="ORF">R3Q16_20325</name>
</gene>
<keyword evidence="2" id="KW-1185">Reference proteome</keyword>
<comment type="caution">
    <text evidence="1">The sequence shown here is derived from an EMBL/GenBank/DDBJ whole genome shotgun (WGS) entry which is preliminary data.</text>
</comment>
<name>A0ABU4BXK5_RHOGO</name>
<dbReference type="EMBL" id="JAWLKB010000009">
    <property type="protein sequence ID" value="MDV6268966.1"/>
    <property type="molecule type" value="Genomic_DNA"/>
</dbReference>
<reference evidence="1 2" key="1">
    <citation type="submission" date="2023-10" db="EMBL/GenBank/DDBJ databases">
        <title>Development of a sustainable strategy for remediation of hydrocarbon-contaminated territories based on the waste exchange concept.</title>
        <authorList>
            <person name="Krivoruchko A."/>
        </authorList>
    </citation>
    <scope>NUCLEOTIDE SEQUENCE [LARGE SCALE GENOMIC DNA]</scope>
    <source>
        <strain evidence="1 2">IEGM 1203</strain>
    </source>
</reference>
<protein>
    <recommendedName>
        <fullName evidence="3">Transposase</fullName>
    </recommendedName>
</protein>
<evidence type="ECO:0008006" key="3">
    <source>
        <dbReference type="Google" id="ProtNLM"/>
    </source>
</evidence>
<dbReference type="Proteomes" id="UP001185927">
    <property type="component" value="Unassembled WGS sequence"/>
</dbReference>
<evidence type="ECO:0000313" key="2">
    <source>
        <dbReference type="Proteomes" id="UP001185927"/>
    </source>
</evidence>